<protein>
    <recommendedName>
        <fullName evidence="3">DUF3892 domain-containing protein</fullName>
    </recommendedName>
</protein>
<accession>A0A2H1EBQ4</accession>
<dbReference type="OrthoDB" id="1442704at2"/>
<reference evidence="1 2" key="1">
    <citation type="submission" date="2016-11" db="EMBL/GenBank/DDBJ databases">
        <authorList>
            <person name="Jaros S."/>
            <person name="Januszkiewicz K."/>
            <person name="Wedrychowicz H."/>
        </authorList>
    </citation>
    <scope>NUCLEOTIDE SEQUENCE [LARGE SCALE GENOMIC DNA]</scope>
    <source>
        <strain evidence="1">NCIMB 2154T</strain>
    </source>
</reference>
<dbReference type="Pfam" id="PF13031">
    <property type="entry name" value="DUF3892"/>
    <property type="match status" value="1"/>
</dbReference>
<evidence type="ECO:0000313" key="2">
    <source>
        <dbReference type="Proteomes" id="UP000231564"/>
    </source>
</evidence>
<gene>
    <name evidence="1" type="ORF">MARIT_2461</name>
</gene>
<dbReference type="RefSeq" id="WP_100211613.1">
    <property type="nucleotide sequence ID" value="NZ_CP138495.1"/>
</dbReference>
<name>A0A2H1EBQ4_9FLAO</name>
<evidence type="ECO:0000313" key="1">
    <source>
        <dbReference type="EMBL" id="SFZ84020.1"/>
    </source>
</evidence>
<evidence type="ECO:0008006" key="3">
    <source>
        <dbReference type="Google" id="ProtNLM"/>
    </source>
</evidence>
<keyword evidence="2" id="KW-1185">Reference proteome</keyword>
<dbReference type="AlphaFoldDB" id="A0A2H1EBQ4"/>
<organism evidence="1 2">
    <name type="scientific">Tenacibaculum maritimum NCIMB 2154</name>
    <dbReference type="NCBI Taxonomy" id="1349785"/>
    <lineage>
        <taxon>Bacteria</taxon>
        <taxon>Pseudomonadati</taxon>
        <taxon>Bacteroidota</taxon>
        <taxon>Flavobacteriia</taxon>
        <taxon>Flavobacteriales</taxon>
        <taxon>Flavobacteriaceae</taxon>
        <taxon>Tenacibaculum</taxon>
    </lineage>
</organism>
<dbReference type="GeneID" id="47723930"/>
<dbReference type="STRING" id="1349785.GCA_000509405_02284"/>
<proteinExistence type="predicted"/>
<sequence length="101" mass="11527">MATYGISGAWEDATGAITHYTLHLIINHQIRKASIETKADVIQLVNNPKNTVNTLTWDYSSCNWKYGKTVHTVTRNNDTYLRSGPNNQQTDNLKHLIHYLI</sequence>
<dbReference type="InterPro" id="IPR024997">
    <property type="entry name" value="DUF3892"/>
</dbReference>
<dbReference type="Proteomes" id="UP000231564">
    <property type="component" value="Chromosome MARIT"/>
</dbReference>
<dbReference type="EMBL" id="LT634361">
    <property type="protein sequence ID" value="SFZ84020.1"/>
    <property type="molecule type" value="Genomic_DNA"/>
</dbReference>
<dbReference type="KEGG" id="tmar:MARIT_2461"/>